<evidence type="ECO:0000256" key="4">
    <source>
        <dbReference type="ARBA" id="ARBA00022989"/>
    </source>
</evidence>
<evidence type="ECO:0000256" key="6">
    <source>
        <dbReference type="ARBA" id="ARBA00023180"/>
    </source>
</evidence>
<dbReference type="InterPro" id="IPR029865">
    <property type="entry name" value="KIAA0319-like"/>
</dbReference>
<dbReference type="InterPro" id="IPR006584">
    <property type="entry name" value="Cellulose-bd_IV"/>
</dbReference>
<dbReference type="SMART" id="SM00606">
    <property type="entry name" value="CBD_IV"/>
    <property type="match status" value="1"/>
</dbReference>
<dbReference type="Pfam" id="PF18911">
    <property type="entry name" value="PKD_4"/>
    <property type="match status" value="1"/>
</dbReference>
<evidence type="ECO:0000259" key="7">
    <source>
        <dbReference type="PROSITE" id="PS50093"/>
    </source>
</evidence>
<dbReference type="InterPro" id="IPR011042">
    <property type="entry name" value="6-blade_b-propeller_TolB-like"/>
</dbReference>
<accession>A0A934KUC9</accession>
<evidence type="ECO:0000256" key="1">
    <source>
        <dbReference type="ARBA" id="ARBA00004370"/>
    </source>
</evidence>
<dbReference type="GO" id="GO:0016020">
    <property type="term" value="C:membrane"/>
    <property type="evidence" value="ECO:0007669"/>
    <property type="project" value="UniProtKB-SubCell"/>
</dbReference>
<dbReference type="NCBIfam" id="TIGR04183">
    <property type="entry name" value="Por_Secre_tail"/>
    <property type="match status" value="1"/>
</dbReference>
<dbReference type="Gene3D" id="2.130.10.130">
    <property type="entry name" value="Integrin alpha, N-terminal"/>
    <property type="match status" value="1"/>
</dbReference>
<evidence type="ECO:0000259" key="8">
    <source>
        <dbReference type="PROSITE" id="PS51175"/>
    </source>
</evidence>
<dbReference type="EMBL" id="JAEHJZ010000004">
    <property type="protein sequence ID" value="MBJ7879595.1"/>
    <property type="molecule type" value="Genomic_DNA"/>
</dbReference>
<dbReference type="SMART" id="SM00089">
    <property type="entry name" value="PKD"/>
    <property type="match status" value="9"/>
</dbReference>
<dbReference type="InterPro" id="IPR011041">
    <property type="entry name" value="Quinoprot_gluc/sorb_DH_b-prop"/>
</dbReference>
<keyword evidence="4" id="KW-1133">Transmembrane helix</keyword>
<dbReference type="Pfam" id="PF03422">
    <property type="entry name" value="CBM_6"/>
    <property type="match status" value="1"/>
</dbReference>
<evidence type="ECO:0000256" key="2">
    <source>
        <dbReference type="ARBA" id="ARBA00022692"/>
    </source>
</evidence>
<evidence type="ECO:0000313" key="9">
    <source>
        <dbReference type="EMBL" id="MBJ7879595.1"/>
    </source>
</evidence>
<reference evidence="9 10" key="1">
    <citation type="submission" date="2020-09" db="EMBL/GenBank/DDBJ databases">
        <title>Draft genome of Gelidibacter salicanalis PAMC21136.</title>
        <authorList>
            <person name="Park H."/>
        </authorList>
    </citation>
    <scope>NUCLEOTIDE SEQUENCE [LARGE SCALE GENOMIC DNA]</scope>
    <source>
        <strain evidence="9 10">PAMC21136</strain>
    </source>
</reference>
<dbReference type="InterPro" id="IPR028994">
    <property type="entry name" value="Integrin_alpha_N"/>
</dbReference>
<dbReference type="SMART" id="SM00060">
    <property type="entry name" value="FN3"/>
    <property type="match status" value="5"/>
</dbReference>
<gene>
    <name evidence="9" type="ORF">JEM65_02835</name>
</gene>
<dbReference type="Proteomes" id="UP000662373">
    <property type="component" value="Unassembled WGS sequence"/>
</dbReference>
<comment type="subcellular location">
    <subcellularLocation>
        <location evidence="1">Membrane</location>
    </subcellularLocation>
</comment>
<dbReference type="InterPro" id="IPR032812">
    <property type="entry name" value="SbsA_Ig"/>
</dbReference>
<dbReference type="GO" id="GO:0030246">
    <property type="term" value="F:carbohydrate binding"/>
    <property type="evidence" value="ECO:0007669"/>
    <property type="project" value="InterPro"/>
</dbReference>
<evidence type="ECO:0000313" key="10">
    <source>
        <dbReference type="Proteomes" id="UP000662373"/>
    </source>
</evidence>
<dbReference type="InterPro" id="IPR014755">
    <property type="entry name" value="Cu-Rt/internalin_Ig-like"/>
</dbReference>
<dbReference type="SUPFAM" id="SSF49785">
    <property type="entry name" value="Galactose-binding domain-like"/>
    <property type="match status" value="5"/>
</dbReference>
<dbReference type="Gene3D" id="2.60.120.430">
    <property type="entry name" value="Galactose-binding lectin"/>
    <property type="match status" value="4"/>
</dbReference>
<sequence length="2876" mass="304530">MKNKLKLRPEFLFAVFRNLNKNMSSISRGAILGVFLILFSVYHGNAQLPTDFQKVELLTGLANATTMKFAPDGRIFIVDRYGELLIYKPDTQSTVSAGVLPVFHGFEDGFLGLAFDPEFTVNQKIYVYYSLPSVSKNRISQFSMNGDALELSTEVSMLEWDVQRINSYHAGGDMAFDSQGNLYIAIGDNTNHGLYGALDENNPNNSAEKSSSHTNDYRGKILRIKPNASNGSYTIPAGNLFPPGTPLTRPEIYVMGTRNPYRIFVDKENTDWLFWAEVGPDANTPGIMGPEGLDEINLTKTAGNYGWPYFSGVDNDPYQIPYKSPSPFYNDPAAPENTSVWNKAPYTIGATVLPPVEPAWLEFFHKSYFAGPRYYYDGAATDQQRLPAEFDGVFFYYDFNTSKIWAVKLDTTGNILSNEQLAPSVFPSSKNGFIDMKIGPDGHIYILEYGTGCCPQNAGTGKLVRVDYTGIITNLPPTVVINADVTSGSLPLTVNFTSAGTTDPNGDTPLTYAWDFQNDGTVDATTENAAFTFTSAGTYSVQLRVNDGKGAVGVKNVTIHAGNNAATFSFNSPLDGGFVGWGDDITIDLMVIDQEDGSTGSGIDCADVSVVPSLGHLNHFHDGATINGCSRTLTLQYEGHDIDGGADLFYVLGTNYTDQGGLQAFDQIQLHPKRKEAEYYDTQSGVETISNTDPLLGGEEAIRVDNNSHISFSGRNLFNINSVRYRVASIVTGGTIEFRTGSSTGPILATAVVPATGSLNTWINIDTPFTDPGGKHDLFFVFKNSSSSQDIFDVNYVEFTGAGVSVDNSPPLINEVKSLSTTEIHIEFSEYMNQASAETLSNYTINNGITVSGASLLGDGRSVLLNVSQMSSNTTYNLTVSNAQNLTGLPVSTGNYPLSMIGTIRINAGGPLVSQGPDSFEADQYFTGGSLYNAVIPIAETTDDALYQTERYGAFTYEVPVPVAGAYDIRLHFAELYFGVGRSGGPGSRVFNVSIEGVPVLTDFDILNETAPATALKKEFDNISITDGFATIQFSKVVENPKLSGIEILPPSTFEPVPNIYITFPANNSTVSQPFQVDFSVENWTIQEGGTHMHYSIDGQIIGPHYNYDPINIEGLSSGSHIIRLELYDVGHIPTGIFNEITVNVEDQGVCNSTPFPNSWAVHQLETNPYTAVYTIPDFDLDGDGLKDIVTGGWWYKNPGSASGNWIKNTIGGGFGNVVHVYDFDGDGFLDLLGTTLGSGSGNEYKSAQLLWAKNDGSGSFTVYTNIPAGTTNYSEPFLAGIAGGNFGLGNPYQMAINWNGAESTGSPVQLLTPTANPTTGTWTLVNISNNSSGEDIKAGDIDGDGDLDLFQGINWLRNEGNGNWTTFSTGVTYVTTPDRVQLADFNGDGRLDAIVGQLGLGSNPNRSEFAWFEAPEDPTQPWIRHILSTSVTGSLSVFAIDIDFDGDMDIVVGEWLGSRRLLVFENDLCNTGTWTTHILNDGALDQEHHDGAMVTDIDNDGDLDVISNGWLKHKVPRIYENTTLSNGSQIPIANAGPDQTITLPSTTSATFNGTGTDPDGGAITAYQWTQQSGPNAATLSGDSTADLTVGGLAAGNYVFRLTVTDDQNETSTDEVMLVVQTAAGAAPIVEAGADQTITLPTNTIILNGTGSDPDGGAVSFLWTKQSGPSAALSGTTTPALSASNLVEGSYVFRLTVTDPENDTAFDEVTVTVLPEATGGFALRINSGGPQITLGTTNFGADQYASGGKLYNISSPIAGTDGDVLYQTERFGTVTYQIPVPKSGEYDVRLHFAELYFGVGSQSGGLGSRVFNVSIEGLPVLTNFDILSEVLPATAIQKTFDGVIVTDGFVTIQFSKVVENPKISGIEVLGSGSSSAPPVANAGADQTIALPINTTTFNGTGTDPDGGAIIAYQWTQQSGPNTATLSGDSTADLTAGGLAAGNYVFRLAVTDDQNETGTDEVMLVVQTAAGAAPIVEAGADQTITLPGTASATFNGTGTDPDGGAITTYQWTQQRGPNVATLSGDSTADLTVDGLVEGTYVFRLAVTDDQNETGTDQVTLVVQTAAGTAPIVEAGADRTINLPTNNIILNGTGSDPDGGAVSFLWTQQSGPSATLSGTTTPALSASNLVEGSYVFRLTVTDPENNTAFDEVTVTVLPEAVEGFALRINSGGPQITLGTTSFGADQYASGGKRYNTSSPIAGTDGDALYQTERFGVVTYQIPVPNSGEYNVRLHFAELYFGVGSQSGGPGSRVFNVTIEGNPVLTNFDILSEVLPATAIQKTFDGVIVTDGFVTIQFSKVVENPKISGIEVLGSGSSSAPPVANAGADQTIALPINSTTFNGTGTDPDGGTIIAYQWTQQSGPNTATLSGDSTADLTVGGLAAGTYVFRLTVIDDQNETGTDEVTLVVQTAAGTAPIVEAGADQTITLPINSTIFNGTGTDPDGGAITAYQWTQQSGPNTATLSGDSTADLTVGGLAAGTYVFRLAVTDDQNETGTDEAMLVVQMAAGAAPIANAGPDQTITLPTNNITLNGTGSDPDGGAVSFLWTKQSGPGAALSGTATPTLSASNLVEGSYVFRLTVTDPENDTAFDEVTVTVLPEAAGGFALRINTGGPGTTYNGTIFEADQYFDVGKTLDRPQTGMAQPYRTIRYSPSMLMAYNIPVPSGEYTVILHFAEIYFGATGGGSGGVGSRVFDVSLEGQLVEDNLDVFAQAGGPQSMLIKSHTVTVTDGVLDIDFSSLANVGGVRHPIINAIEVLGTVMNNKQGVAVKGTADNFTDSVASESSDDGPFSEINNITRITPNPASYEVQVTLSDVSLNIIHFNIHDLGGRLVKRTNSGNSQLSPGHYRFDISNLENAIYIINITTSDGNNSRHKLIINK</sequence>
<dbReference type="InterPro" id="IPR022409">
    <property type="entry name" value="PKD/Chitinase_dom"/>
</dbReference>
<keyword evidence="3" id="KW-0732">Signal</keyword>
<dbReference type="CDD" id="cd00146">
    <property type="entry name" value="PKD"/>
    <property type="match status" value="6"/>
</dbReference>
<dbReference type="Pfam" id="PF07995">
    <property type="entry name" value="GSDH"/>
    <property type="match status" value="1"/>
</dbReference>
<dbReference type="SUPFAM" id="SSF69318">
    <property type="entry name" value="Integrin alpha N-terminal domain"/>
    <property type="match status" value="1"/>
</dbReference>
<dbReference type="RefSeq" id="WP_199597058.1">
    <property type="nucleotide sequence ID" value="NZ_JAEHJZ010000004.1"/>
</dbReference>
<dbReference type="InterPro" id="IPR005084">
    <property type="entry name" value="CBM6"/>
</dbReference>
<keyword evidence="10" id="KW-1185">Reference proteome</keyword>
<dbReference type="InterPro" id="IPR013783">
    <property type="entry name" value="Ig-like_fold"/>
</dbReference>
<dbReference type="GO" id="GO:0031410">
    <property type="term" value="C:cytoplasmic vesicle"/>
    <property type="evidence" value="ECO:0007669"/>
    <property type="project" value="TreeGrafter"/>
</dbReference>
<dbReference type="FunFam" id="2.60.40.10:FF:000061">
    <property type="entry name" value="Dyslexia-associated protein KIAA0319 homolog"/>
    <property type="match status" value="2"/>
</dbReference>
<dbReference type="Gene3D" id="2.60.120.260">
    <property type="entry name" value="Galactose-binding domain-like"/>
    <property type="match status" value="1"/>
</dbReference>
<dbReference type="InterPro" id="IPR012938">
    <property type="entry name" value="Glc/Sorbosone_DH"/>
</dbReference>
<dbReference type="Pfam" id="PF13205">
    <property type="entry name" value="Big_5"/>
    <property type="match status" value="1"/>
</dbReference>
<dbReference type="PANTHER" id="PTHR46182:SF2">
    <property type="entry name" value="FI19480P1"/>
    <property type="match status" value="1"/>
</dbReference>
<proteinExistence type="predicted"/>
<dbReference type="Pfam" id="PF11721">
    <property type="entry name" value="Malectin"/>
    <property type="match status" value="4"/>
</dbReference>
<dbReference type="InterPro" id="IPR000601">
    <property type="entry name" value="PKD_dom"/>
</dbReference>
<feature type="domain" description="CBM6" evidence="8">
    <location>
        <begin position="673"/>
        <end position="800"/>
    </location>
</feature>
<dbReference type="InterPro" id="IPR035986">
    <property type="entry name" value="PKD_dom_sf"/>
</dbReference>
<dbReference type="SUPFAM" id="SSF49299">
    <property type="entry name" value="PKD domain"/>
    <property type="match status" value="9"/>
</dbReference>
<dbReference type="SUPFAM" id="SSF50952">
    <property type="entry name" value="Soluble quinoprotein glucose dehydrogenase"/>
    <property type="match status" value="1"/>
</dbReference>
<dbReference type="Pfam" id="PF18962">
    <property type="entry name" value="Por_Secre_tail"/>
    <property type="match status" value="1"/>
</dbReference>
<keyword evidence="6" id="KW-0325">Glycoprotein</keyword>
<feature type="domain" description="PKD" evidence="7">
    <location>
        <begin position="477"/>
        <end position="559"/>
    </location>
</feature>
<dbReference type="InterPro" id="IPR003961">
    <property type="entry name" value="FN3_dom"/>
</dbReference>
<dbReference type="Gene3D" id="2.120.10.30">
    <property type="entry name" value="TolB, C-terminal domain"/>
    <property type="match status" value="1"/>
</dbReference>
<dbReference type="PANTHER" id="PTHR46182">
    <property type="entry name" value="FI19480P1"/>
    <property type="match status" value="1"/>
</dbReference>
<dbReference type="CDD" id="cd04084">
    <property type="entry name" value="CBM6_xylanase-like"/>
    <property type="match status" value="1"/>
</dbReference>
<dbReference type="PROSITE" id="PS51175">
    <property type="entry name" value="CBM6"/>
    <property type="match status" value="1"/>
</dbReference>
<dbReference type="Gene3D" id="2.60.40.1220">
    <property type="match status" value="1"/>
</dbReference>
<dbReference type="InterPro" id="IPR008979">
    <property type="entry name" value="Galactose-bd-like_sf"/>
</dbReference>
<dbReference type="Gene3D" id="2.60.40.10">
    <property type="entry name" value="Immunoglobulins"/>
    <property type="match status" value="9"/>
</dbReference>
<dbReference type="Pfam" id="PF22352">
    <property type="entry name" value="K319L-like_PKD"/>
    <property type="match status" value="8"/>
</dbReference>
<dbReference type="PROSITE" id="PS50093">
    <property type="entry name" value="PKD"/>
    <property type="match status" value="1"/>
</dbReference>
<comment type="caution">
    <text evidence="9">The sequence shown here is derived from an EMBL/GenBank/DDBJ whole genome shotgun (WGS) entry which is preliminary data.</text>
</comment>
<dbReference type="InterPro" id="IPR021720">
    <property type="entry name" value="Malectin_dom"/>
</dbReference>
<protein>
    <submittedName>
        <fullName evidence="9">PQQ-dependent sugar dehydrogenase</fullName>
    </submittedName>
</protein>
<dbReference type="InterPro" id="IPR026444">
    <property type="entry name" value="Secre_tail"/>
</dbReference>
<organism evidence="9 10">
    <name type="scientific">Gelidibacter salicanalis</name>
    <dbReference type="NCBI Taxonomy" id="291193"/>
    <lineage>
        <taxon>Bacteria</taxon>
        <taxon>Pseudomonadati</taxon>
        <taxon>Bacteroidota</taxon>
        <taxon>Flavobacteriia</taxon>
        <taxon>Flavobacteriales</taxon>
        <taxon>Flavobacteriaceae</taxon>
        <taxon>Gelidibacter</taxon>
    </lineage>
</organism>
<evidence type="ECO:0000256" key="3">
    <source>
        <dbReference type="ARBA" id="ARBA00022729"/>
    </source>
</evidence>
<evidence type="ECO:0000256" key="5">
    <source>
        <dbReference type="ARBA" id="ARBA00023136"/>
    </source>
</evidence>
<keyword evidence="2" id="KW-0812">Transmembrane</keyword>
<name>A0A934KUC9_9FLAO</name>
<keyword evidence="5" id="KW-0472">Membrane</keyword>